<feature type="domain" description="DUF7962" evidence="2">
    <location>
        <begin position="96"/>
        <end position="169"/>
    </location>
</feature>
<evidence type="ECO:0000259" key="1">
    <source>
        <dbReference type="Pfam" id="PF13417"/>
    </source>
</evidence>
<dbReference type="InterPro" id="IPR058268">
    <property type="entry name" value="DUF7962"/>
</dbReference>
<dbReference type="InterPro" id="IPR036249">
    <property type="entry name" value="Thioredoxin-like_sf"/>
</dbReference>
<dbReference type="AlphaFoldDB" id="A0A8H3V7L8"/>
<dbReference type="Gene3D" id="1.20.1050.10">
    <property type="match status" value="1"/>
</dbReference>
<dbReference type="Proteomes" id="UP000447873">
    <property type="component" value="Unassembled WGS sequence"/>
</dbReference>
<dbReference type="SUPFAM" id="SSF52833">
    <property type="entry name" value="Thioredoxin-like"/>
    <property type="match status" value="1"/>
</dbReference>
<reference evidence="4 6" key="1">
    <citation type="submission" date="2019-07" db="EMBL/GenBank/DDBJ databases">
        <title>Venturia inaequalis Genome Resource.</title>
        <authorList>
            <person name="Lichtner F.J."/>
        </authorList>
    </citation>
    <scope>NUCLEOTIDE SEQUENCE [LARGE SCALE GENOMIC DNA]</scope>
    <source>
        <strain evidence="3 5">120213</strain>
        <strain evidence="4 6">DMI_063113</strain>
    </source>
</reference>
<dbReference type="Proteomes" id="UP000490939">
    <property type="component" value="Unassembled WGS sequence"/>
</dbReference>
<feature type="domain" description="GST N-terminal" evidence="1">
    <location>
        <begin position="14"/>
        <end position="47"/>
    </location>
</feature>
<dbReference type="Gene3D" id="3.40.30.110">
    <property type="match status" value="2"/>
</dbReference>
<evidence type="ECO:0000259" key="2">
    <source>
        <dbReference type="Pfam" id="PF25907"/>
    </source>
</evidence>
<accession>A0A8H3V7L8</accession>
<evidence type="ECO:0000313" key="3">
    <source>
        <dbReference type="EMBL" id="KAE9976763.1"/>
    </source>
</evidence>
<sequence length="326" mass="36665">MTMPSQKSTPPVILFGYQSSPFTNKIHLALRLKQIPYHYVQVPKALEQLFPETPSLYPQDRSGRRNRALIRGFASYWTDRPFFRVTTGLISGVVWQTSFGADRAELIGHKLNAAKLAKKTPQNLSSLDLHLSILEPQFAETKEGWIFATDRPSLADISLWYQLRWGIDIAAGKGIYNLTGGGTTDQMKDVTGSVFNEKRYPHLWRWFHAFEKHIQALPTMLKDCSEDEATRFLNEYKGDKMEILQTPATPHWNLDGQNGLVTGAKVSVAPDDTGRNNPTLGTLVAISPEEIILKPRELDGSTPLVDARIHFPRLGFVVKPVEVAKL</sequence>
<organism evidence="4 6">
    <name type="scientific">Venturia inaequalis</name>
    <name type="common">Apple scab fungus</name>
    <dbReference type="NCBI Taxonomy" id="5025"/>
    <lineage>
        <taxon>Eukaryota</taxon>
        <taxon>Fungi</taxon>
        <taxon>Dikarya</taxon>
        <taxon>Ascomycota</taxon>
        <taxon>Pezizomycotina</taxon>
        <taxon>Dothideomycetes</taxon>
        <taxon>Pleosporomycetidae</taxon>
        <taxon>Venturiales</taxon>
        <taxon>Venturiaceae</taxon>
        <taxon>Venturia</taxon>
    </lineage>
</organism>
<evidence type="ECO:0000313" key="6">
    <source>
        <dbReference type="Proteomes" id="UP000490939"/>
    </source>
</evidence>
<dbReference type="Pfam" id="PF25907">
    <property type="entry name" value="DUF7962"/>
    <property type="match status" value="1"/>
</dbReference>
<name>A0A8H3V7L8_VENIN</name>
<proteinExistence type="predicted"/>
<keyword evidence="6" id="KW-1185">Reference proteome</keyword>
<dbReference type="InterPro" id="IPR036282">
    <property type="entry name" value="Glutathione-S-Trfase_C_sf"/>
</dbReference>
<dbReference type="SUPFAM" id="SSF47616">
    <property type="entry name" value="GST C-terminal domain-like"/>
    <property type="match status" value="1"/>
</dbReference>
<dbReference type="CDD" id="cd00299">
    <property type="entry name" value="GST_C_family"/>
    <property type="match status" value="1"/>
</dbReference>
<comment type="caution">
    <text evidence="4">The sequence shown here is derived from an EMBL/GenBank/DDBJ whole genome shotgun (WGS) entry which is preliminary data.</text>
</comment>
<evidence type="ECO:0008006" key="7">
    <source>
        <dbReference type="Google" id="ProtNLM"/>
    </source>
</evidence>
<gene>
    <name evidence="4" type="ORF">EG327_006069</name>
    <name evidence="3" type="ORF">EG328_002409</name>
</gene>
<evidence type="ECO:0000313" key="4">
    <source>
        <dbReference type="EMBL" id="KAE9981859.1"/>
    </source>
</evidence>
<dbReference type="EMBL" id="WNWR01000353">
    <property type="protein sequence ID" value="KAE9981859.1"/>
    <property type="molecule type" value="Genomic_DNA"/>
</dbReference>
<dbReference type="Pfam" id="PF13417">
    <property type="entry name" value="GST_N_3"/>
    <property type="match status" value="1"/>
</dbReference>
<dbReference type="EMBL" id="WNWS01000167">
    <property type="protein sequence ID" value="KAE9976763.1"/>
    <property type="molecule type" value="Genomic_DNA"/>
</dbReference>
<dbReference type="InterPro" id="IPR004045">
    <property type="entry name" value="Glutathione_S-Trfase_N"/>
</dbReference>
<evidence type="ECO:0000313" key="5">
    <source>
        <dbReference type="Proteomes" id="UP000447873"/>
    </source>
</evidence>
<protein>
    <recommendedName>
        <fullName evidence="7">GST N-terminal domain-containing protein</fullName>
    </recommendedName>
</protein>